<name>A0A2Z2MP09_9EURY</name>
<keyword evidence="1" id="KW-0812">Transmembrane</keyword>
<dbReference type="AlphaFoldDB" id="A0A2Z2MP09"/>
<accession>A0A2Z2MP09</accession>
<dbReference type="OrthoDB" id="377901at2157"/>
<keyword evidence="1" id="KW-0472">Membrane</keyword>
<dbReference type="EMBL" id="CP015101">
    <property type="protein sequence ID" value="ASJ05604.1"/>
    <property type="molecule type" value="Genomic_DNA"/>
</dbReference>
<organism evidence="2 3">
    <name type="scientific">Thermococcus barossii</name>
    <dbReference type="NCBI Taxonomy" id="54077"/>
    <lineage>
        <taxon>Archaea</taxon>
        <taxon>Methanobacteriati</taxon>
        <taxon>Methanobacteriota</taxon>
        <taxon>Thermococci</taxon>
        <taxon>Thermococcales</taxon>
        <taxon>Thermococcaceae</taxon>
        <taxon>Thermococcus</taxon>
    </lineage>
</organism>
<reference evidence="2 3" key="1">
    <citation type="submission" date="2016-04" db="EMBL/GenBank/DDBJ databases">
        <title>Complete genome sequence of Thermococcus barossii type strain SHCK-94.</title>
        <authorList>
            <person name="Oger P.M."/>
        </authorList>
    </citation>
    <scope>NUCLEOTIDE SEQUENCE [LARGE SCALE GENOMIC DNA]</scope>
    <source>
        <strain evidence="2 3">SHCK-94</strain>
    </source>
</reference>
<dbReference type="RefSeq" id="WP_088865598.1">
    <property type="nucleotide sequence ID" value="NZ_CP015101.1"/>
</dbReference>
<sequence>MNLGNLVGFFLIFLPAMLLIFIIAYVVVVNSLEESRNEYFISIYVGVPYLVLFWTAIMSETKNGLLGWMLIFGFLIASKAVKPRALIDGLTLGSLVYLTLTSIVAIVGLLAYILIQLKSELKEKVLVYIILLWGSLVLVTLPSVSQAGTVTFVGAVHVITSMRLLGVSGTQINSN</sequence>
<evidence type="ECO:0000313" key="2">
    <source>
        <dbReference type="EMBL" id="ASJ05604.1"/>
    </source>
</evidence>
<proteinExistence type="predicted"/>
<dbReference type="Proteomes" id="UP000250272">
    <property type="component" value="Chromosome"/>
</dbReference>
<feature type="transmembrane region" description="Helical" evidence="1">
    <location>
        <begin position="147"/>
        <end position="166"/>
    </location>
</feature>
<keyword evidence="3" id="KW-1185">Reference proteome</keyword>
<evidence type="ECO:0000256" key="1">
    <source>
        <dbReference type="SAM" id="Phobius"/>
    </source>
</evidence>
<evidence type="ECO:0000313" key="3">
    <source>
        <dbReference type="Proteomes" id="UP000250272"/>
    </source>
</evidence>
<dbReference type="KEGG" id="tbs:A3L01_09605"/>
<feature type="transmembrane region" description="Helical" evidence="1">
    <location>
        <begin position="39"/>
        <end position="58"/>
    </location>
</feature>
<gene>
    <name evidence="2" type="ORF">A3L01_09605</name>
</gene>
<protein>
    <submittedName>
        <fullName evidence="2">Uncharacterized protein</fullName>
    </submittedName>
</protein>
<feature type="transmembrane region" description="Helical" evidence="1">
    <location>
        <begin position="65"/>
        <end position="82"/>
    </location>
</feature>
<feature type="transmembrane region" description="Helical" evidence="1">
    <location>
        <begin position="94"/>
        <end position="113"/>
    </location>
</feature>
<keyword evidence="1" id="KW-1133">Transmembrane helix</keyword>
<dbReference type="GeneID" id="33327033"/>
<feature type="transmembrane region" description="Helical" evidence="1">
    <location>
        <begin position="7"/>
        <end position="27"/>
    </location>
</feature>
<feature type="transmembrane region" description="Helical" evidence="1">
    <location>
        <begin position="125"/>
        <end position="141"/>
    </location>
</feature>